<keyword evidence="1" id="KW-0812">Transmembrane</keyword>
<evidence type="ECO:0000256" key="1">
    <source>
        <dbReference type="SAM" id="Phobius"/>
    </source>
</evidence>
<organism evidence="2 3">
    <name type="scientific">Trichinella zimbabwensis</name>
    <dbReference type="NCBI Taxonomy" id="268475"/>
    <lineage>
        <taxon>Eukaryota</taxon>
        <taxon>Metazoa</taxon>
        <taxon>Ecdysozoa</taxon>
        <taxon>Nematoda</taxon>
        <taxon>Enoplea</taxon>
        <taxon>Dorylaimia</taxon>
        <taxon>Trichinellida</taxon>
        <taxon>Trichinellidae</taxon>
        <taxon>Trichinella</taxon>
    </lineage>
</organism>
<comment type="caution">
    <text evidence="2">The sequence shown here is derived from an EMBL/GenBank/DDBJ whole genome shotgun (WGS) entry which is preliminary data.</text>
</comment>
<dbReference type="Proteomes" id="UP000055024">
    <property type="component" value="Unassembled WGS sequence"/>
</dbReference>
<dbReference type="AlphaFoldDB" id="A0A0V1GQJ9"/>
<reference evidence="2 3" key="1">
    <citation type="submission" date="2015-01" db="EMBL/GenBank/DDBJ databases">
        <title>Evolution of Trichinella species and genotypes.</title>
        <authorList>
            <person name="Korhonen P.K."/>
            <person name="Edoardo P."/>
            <person name="Giuseppe L.R."/>
            <person name="Gasser R.B."/>
        </authorList>
    </citation>
    <scope>NUCLEOTIDE SEQUENCE [LARGE SCALE GENOMIC DNA]</scope>
    <source>
        <strain evidence="2">ISS1029</strain>
    </source>
</reference>
<sequence>LNVNLKTNVLVSVLWLSSEMMDLNGELTYLWLLIMQLTVVITVFEFFSFTTVQDLMACWLYSSYSGLLFMHKIDAEHQWLTEINDVIAQLTSFWHPIVQHTVDCSCAQTNST</sequence>
<name>A0A0V1GQJ9_9BILA</name>
<protein>
    <submittedName>
        <fullName evidence="2">Uncharacterized protein</fullName>
    </submittedName>
</protein>
<gene>
    <name evidence="2" type="ORF">T11_2735</name>
</gene>
<keyword evidence="1" id="KW-1133">Transmembrane helix</keyword>
<proteinExistence type="predicted"/>
<feature type="transmembrane region" description="Helical" evidence="1">
    <location>
        <begin position="28"/>
        <end position="47"/>
    </location>
</feature>
<feature type="non-terminal residue" evidence="2">
    <location>
        <position position="1"/>
    </location>
</feature>
<feature type="non-terminal residue" evidence="2">
    <location>
        <position position="112"/>
    </location>
</feature>
<evidence type="ECO:0000313" key="3">
    <source>
        <dbReference type="Proteomes" id="UP000055024"/>
    </source>
</evidence>
<keyword evidence="1" id="KW-0472">Membrane</keyword>
<keyword evidence="3" id="KW-1185">Reference proteome</keyword>
<accession>A0A0V1GQJ9</accession>
<evidence type="ECO:0000313" key="2">
    <source>
        <dbReference type="EMBL" id="KRZ00526.1"/>
    </source>
</evidence>
<dbReference type="EMBL" id="JYDP01000457">
    <property type="protein sequence ID" value="KRZ00526.1"/>
    <property type="molecule type" value="Genomic_DNA"/>
</dbReference>